<evidence type="ECO:0000313" key="1">
    <source>
        <dbReference type="EMBL" id="KAL0948608.1"/>
    </source>
</evidence>
<evidence type="ECO:0000313" key="2">
    <source>
        <dbReference type="Proteomes" id="UP001556367"/>
    </source>
</evidence>
<organism evidence="1 2">
    <name type="scientific">Hohenbuehelia grisea</name>
    <dbReference type="NCBI Taxonomy" id="104357"/>
    <lineage>
        <taxon>Eukaryota</taxon>
        <taxon>Fungi</taxon>
        <taxon>Dikarya</taxon>
        <taxon>Basidiomycota</taxon>
        <taxon>Agaricomycotina</taxon>
        <taxon>Agaricomycetes</taxon>
        <taxon>Agaricomycetidae</taxon>
        <taxon>Agaricales</taxon>
        <taxon>Pleurotineae</taxon>
        <taxon>Pleurotaceae</taxon>
        <taxon>Hohenbuehelia</taxon>
    </lineage>
</organism>
<comment type="caution">
    <text evidence="1">The sequence shown here is derived from an EMBL/GenBank/DDBJ whole genome shotgun (WGS) entry which is preliminary data.</text>
</comment>
<gene>
    <name evidence="1" type="ORF">HGRIS_011165</name>
</gene>
<keyword evidence="2" id="KW-1185">Reference proteome</keyword>
<sequence>MTALHLPAHRYQLPPPTTLSLPNFVFEAPGSNSGPHAPPDLPRALSLLTTALTHTPRFQSCTFSQSALEAGDPLRAAIATEDMMARIGDRYRYLNWRAGVYILRTVGRQSF</sequence>
<proteinExistence type="predicted"/>
<accession>A0ABR3IZD6</accession>
<dbReference type="Proteomes" id="UP001556367">
    <property type="component" value="Unassembled WGS sequence"/>
</dbReference>
<dbReference type="EMBL" id="JASNQZ010000014">
    <property type="protein sequence ID" value="KAL0948608.1"/>
    <property type="molecule type" value="Genomic_DNA"/>
</dbReference>
<name>A0ABR3IZD6_9AGAR</name>
<protein>
    <submittedName>
        <fullName evidence="1">Uncharacterized protein</fullName>
    </submittedName>
</protein>
<reference evidence="2" key="1">
    <citation type="submission" date="2024-06" db="EMBL/GenBank/DDBJ databases">
        <title>Multi-omics analyses provide insights into the biosynthesis of the anticancer antibiotic pleurotin in Hohenbuehelia grisea.</title>
        <authorList>
            <person name="Weaver J.A."/>
            <person name="Alberti F."/>
        </authorList>
    </citation>
    <scope>NUCLEOTIDE SEQUENCE [LARGE SCALE GENOMIC DNA]</scope>
    <source>
        <strain evidence="2">T-177</strain>
    </source>
</reference>